<evidence type="ECO:0000313" key="2">
    <source>
        <dbReference type="EMBL" id="OXU17354.1"/>
    </source>
</evidence>
<comment type="caution">
    <text evidence="2">The sequence shown here is derived from an EMBL/GenBank/DDBJ whole genome shotgun (WGS) entry which is preliminary data.</text>
</comment>
<dbReference type="EMBL" id="NNAY01004839">
    <property type="protein sequence ID" value="OXU17354.1"/>
    <property type="molecule type" value="Genomic_DNA"/>
</dbReference>
<feature type="region of interest" description="Disordered" evidence="1">
    <location>
        <begin position="1"/>
        <end position="54"/>
    </location>
</feature>
<gene>
    <name evidence="2" type="ORF">TSAR_002434</name>
</gene>
<evidence type="ECO:0000313" key="3">
    <source>
        <dbReference type="Proteomes" id="UP000215335"/>
    </source>
</evidence>
<evidence type="ECO:0000256" key="1">
    <source>
        <dbReference type="SAM" id="MobiDB-lite"/>
    </source>
</evidence>
<dbReference type="AlphaFoldDB" id="A0A232EG91"/>
<name>A0A232EG91_9HYME</name>
<feature type="compositionally biased region" description="Polar residues" evidence="1">
    <location>
        <begin position="40"/>
        <end position="54"/>
    </location>
</feature>
<reference evidence="2 3" key="1">
    <citation type="journal article" date="2017" name="Curr. Biol.">
        <title>The Evolution of Venom by Co-option of Single-Copy Genes.</title>
        <authorList>
            <person name="Martinson E.O."/>
            <person name="Mrinalini"/>
            <person name="Kelkar Y.D."/>
            <person name="Chang C.H."/>
            <person name="Werren J.H."/>
        </authorList>
    </citation>
    <scope>NUCLEOTIDE SEQUENCE [LARGE SCALE GENOMIC DNA]</scope>
    <source>
        <strain evidence="2 3">Alberta</strain>
        <tissue evidence="2">Whole body</tissue>
    </source>
</reference>
<organism evidence="2 3">
    <name type="scientific">Trichomalopsis sarcophagae</name>
    <dbReference type="NCBI Taxonomy" id="543379"/>
    <lineage>
        <taxon>Eukaryota</taxon>
        <taxon>Metazoa</taxon>
        <taxon>Ecdysozoa</taxon>
        <taxon>Arthropoda</taxon>
        <taxon>Hexapoda</taxon>
        <taxon>Insecta</taxon>
        <taxon>Pterygota</taxon>
        <taxon>Neoptera</taxon>
        <taxon>Endopterygota</taxon>
        <taxon>Hymenoptera</taxon>
        <taxon>Apocrita</taxon>
        <taxon>Proctotrupomorpha</taxon>
        <taxon>Chalcidoidea</taxon>
        <taxon>Pteromalidae</taxon>
        <taxon>Pteromalinae</taxon>
        <taxon>Trichomalopsis</taxon>
    </lineage>
</organism>
<protein>
    <submittedName>
        <fullName evidence="2">Uncharacterized protein</fullName>
    </submittedName>
</protein>
<feature type="compositionally biased region" description="Basic and acidic residues" evidence="1">
    <location>
        <begin position="9"/>
        <end position="37"/>
    </location>
</feature>
<feature type="non-terminal residue" evidence="2">
    <location>
        <position position="1"/>
    </location>
</feature>
<sequence length="54" mass="6058">PKVSRKTRGTLDKQRRGEGFSPKCHEKSEALWIERGRVGSSLQSTNGTMESKQP</sequence>
<proteinExistence type="predicted"/>
<accession>A0A232EG91</accession>
<keyword evidence="3" id="KW-1185">Reference proteome</keyword>
<dbReference type="Proteomes" id="UP000215335">
    <property type="component" value="Unassembled WGS sequence"/>
</dbReference>